<feature type="compositionally biased region" description="Low complexity" evidence="1">
    <location>
        <begin position="69"/>
        <end position="78"/>
    </location>
</feature>
<dbReference type="EMBL" id="IACK01155859">
    <property type="protein sequence ID" value="LAA92832.1"/>
    <property type="molecule type" value="Transcribed_RNA"/>
</dbReference>
<evidence type="ECO:0000313" key="3">
    <source>
        <dbReference type="EMBL" id="LAA92832.1"/>
    </source>
</evidence>
<evidence type="ECO:0000256" key="2">
    <source>
        <dbReference type="SAM" id="SignalP"/>
    </source>
</evidence>
<dbReference type="AlphaFoldDB" id="A0A2D4J8L8"/>
<keyword evidence="2" id="KW-0732">Signal</keyword>
<accession>A0A2D4J8L8</accession>
<protein>
    <submittedName>
        <fullName evidence="3">Uncharacterized protein</fullName>
    </submittedName>
</protein>
<feature type="chain" id="PRO_5013629169" evidence="2">
    <location>
        <begin position="19"/>
        <end position="116"/>
    </location>
</feature>
<feature type="signal peptide" evidence="2">
    <location>
        <begin position="1"/>
        <end position="18"/>
    </location>
</feature>
<feature type="region of interest" description="Disordered" evidence="1">
    <location>
        <begin position="25"/>
        <end position="78"/>
    </location>
</feature>
<reference evidence="3" key="1">
    <citation type="submission" date="2017-07" db="EMBL/GenBank/DDBJ databases">
        <authorList>
            <person name="Mikheyev A."/>
            <person name="Grau M."/>
        </authorList>
    </citation>
    <scope>NUCLEOTIDE SEQUENCE</scope>
    <source>
        <tissue evidence="3">Venom_gland</tissue>
    </source>
</reference>
<proteinExistence type="predicted"/>
<reference evidence="3" key="2">
    <citation type="submission" date="2017-11" db="EMBL/GenBank/DDBJ databases">
        <title>Coralsnake Venomics: Analyses of Venom Gland Transcriptomes and Proteomes of Six Brazilian Taxa.</title>
        <authorList>
            <person name="Aird S.D."/>
            <person name="Jorge da Silva N."/>
            <person name="Qiu L."/>
            <person name="Villar-Briones A."/>
            <person name="Aparecida-Saddi V."/>
            <person name="Campos-Telles M.P."/>
            <person name="Grau M."/>
            <person name="Mikheyev A.S."/>
        </authorList>
    </citation>
    <scope>NUCLEOTIDE SEQUENCE</scope>
    <source>
        <tissue evidence="3">Venom_gland</tissue>
    </source>
</reference>
<sequence>MGALWLLVPDSCCGSLVAGLAELAAKSDSSEEVGEEPGPGLEAEEGWEEGSASEAGMGPGQAVSHQLPSGSDSSEAGSSWNRFPGCARAELLNKGSNKYCKIWDLFYQWLDRKTEK</sequence>
<name>A0A2D4J8L8_MICLE</name>
<organism evidence="3">
    <name type="scientific">Micrurus lemniscatus lemniscatus</name>
    <dbReference type="NCBI Taxonomy" id="129467"/>
    <lineage>
        <taxon>Eukaryota</taxon>
        <taxon>Metazoa</taxon>
        <taxon>Chordata</taxon>
        <taxon>Craniata</taxon>
        <taxon>Vertebrata</taxon>
        <taxon>Euteleostomi</taxon>
        <taxon>Lepidosauria</taxon>
        <taxon>Squamata</taxon>
        <taxon>Bifurcata</taxon>
        <taxon>Unidentata</taxon>
        <taxon>Episquamata</taxon>
        <taxon>Toxicofera</taxon>
        <taxon>Serpentes</taxon>
        <taxon>Colubroidea</taxon>
        <taxon>Elapidae</taxon>
        <taxon>Elapinae</taxon>
        <taxon>Micrurus</taxon>
    </lineage>
</organism>
<evidence type="ECO:0000256" key="1">
    <source>
        <dbReference type="SAM" id="MobiDB-lite"/>
    </source>
</evidence>